<dbReference type="EMBL" id="KM972246">
    <property type="protein sequence ID" value="AKE79684.1"/>
    <property type="molecule type" value="Genomic_DNA"/>
</dbReference>
<feature type="domain" description="Glycosyl transferase family 1" evidence="1">
    <location>
        <begin position="186"/>
        <end position="348"/>
    </location>
</feature>
<evidence type="ECO:0000259" key="1">
    <source>
        <dbReference type="Pfam" id="PF00534"/>
    </source>
</evidence>
<evidence type="ECO:0000313" key="11">
    <source>
        <dbReference type="EMBL" id="AKE80416.1"/>
    </source>
</evidence>
<proteinExistence type="predicted"/>
<reference evidence="15 16" key="2">
    <citation type="submission" date="2018-11" db="EMBL/GenBank/DDBJ databases">
        <title>Changes in penicillin susceptibility of Streptococcus suis isolates by amino acid alterations in the penicillin-binding protein.</title>
        <authorList>
            <person name="Niemann L."/>
            <person name="Eichhorn I."/>
        </authorList>
    </citation>
    <scope>NUCLEOTIDE SEQUENCE [LARGE SCALE GENOMIC DNA]</scope>
    <source>
        <strain evidence="15 16">IMT40738</strain>
    </source>
</reference>
<dbReference type="EMBL" id="KM972293">
    <property type="protein sequence ID" value="AKE80693.1"/>
    <property type="molecule type" value="Genomic_DNA"/>
</dbReference>
<evidence type="ECO:0000313" key="5">
    <source>
        <dbReference type="EMBL" id="AKE79742.1"/>
    </source>
</evidence>
<dbReference type="EMBL" id="KM972257">
    <property type="protein sequence ID" value="AKE79908.1"/>
    <property type="molecule type" value="Genomic_DNA"/>
</dbReference>
<dbReference type="EMBL" id="KM972249">
    <property type="protein sequence ID" value="AKE79742.1"/>
    <property type="molecule type" value="Genomic_DNA"/>
</dbReference>
<dbReference type="EMBL" id="KM972253">
    <property type="protein sequence ID" value="AKE79828.1"/>
    <property type="molecule type" value="Genomic_DNA"/>
</dbReference>
<gene>
    <name evidence="3" type="primary">cpsJ</name>
    <name evidence="15" type="ORF">EI220_08705</name>
    <name evidence="3" type="ORF">YS113.seq-orf00011</name>
    <name evidence="4" type="ORF">YS147.seq-orf00011</name>
    <name evidence="5" type="ORF">YS150.seq-orf00011</name>
    <name evidence="6" type="ORF">YS166.seq-orf00011</name>
    <name evidence="7" type="ORF">YS170.seq-orf00011</name>
    <name evidence="8" type="ORF">YS171.seq-orf00010</name>
    <name evidence="9" type="ORF">YS27.seq-orf00011</name>
    <name evidence="10" type="ORF">YS74.seq-orf00011</name>
    <name evidence="11" type="ORF">YS75.seq-orf00012</name>
    <name evidence="12" type="ORF">YS91.seq-orf00011</name>
    <name evidence="13" type="ORF">YS92.seq-orf00011</name>
    <name evidence="14" type="ORF">YS93.seq-orf00011</name>
</gene>
<dbReference type="SUPFAM" id="SSF53756">
    <property type="entry name" value="UDP-Glycosyltransferase/glycogen phosphorylase"/>
    <property type="match status" value="1"/>
</dbReference>
<dbReference type="AlphaFoldDB" id="A0A0F6S290"/>
<dbReference type="Pfam" id="PF13477">
    <property type="entry name" value="Glyco_trans_4_2"/>
    <property type="match status" value="1"/>
</dbReference>
<evidence type="ECO:0000313" key="16">
    <source>
        <dbReference type="Proteomes" id="UP000278566"/>
    </source>
</evidence>
<dbReference type="PANTHER" id="PTHR45947:SF3">
    <property type="entry name" value="SULFOQUINOVOSYL TRANSFERASE SQD2"/>
    <property type="match status" value="1"/>
</dbReference>
<evidence type="ECO:0000313" key="12">
    <source>
        <dbReference type="EMBL" id="AKE80661.1"/>
    </source>
</evidence>
<evidence type="ECO:0000313" key="6">
    <source>
        <dbReference type="EMBL" id="AKE79828.1"/>
    </source>
</evidence>
<evidence type="ECO:0000313" key="13">
    <source>
        <dbReference type="EMBL" id="AKE80677.1"/>
    </source>
</evidence>
<dbReference type="Proteomes" id="UP000278566">
    <property type="component" value="Unassembled WGS sequence"/>
</dbReference>
<feature type="domain" description="Glycosyltransferase subfamily 4-like N-terminal" evidence="2">
    <location>
        <begin position="2"/>
        <end position="147"/>
    </location>
</feature>
<dbReference type="EMBL" id="KM972279">
    <property type="protein sequence ID" value="AKE80400.1"/>
    <property type="molecule type" value="Genomic_DNA"/>
</dbReference>
<protein>
    <submittedName>
        <fullName evidence="3 15">Glycosyltransferase</fullName>
    </submittedName>
</protein>
<dbReference type="EMBL" id="KM972292">
    <property type="protein sequence ID" value="AKE80677.1"/>
    <property type="molecule type" value="Genomic_DNA"/>
</dbReference>
<evidence type="ECO:0000259" key="2">
    <source>
        <dbReference type="Pfam" id="PF13477"/>
    </source>
</evidence>
<sequence>MKILYVTTISNTLNAFLVSHIQELVNAGHKVDIACKVEKPLSDALLENTRNFYELEFNRSPRKNNFLRLIKQVRQLVCQEEYDIVHTHTPIASAVVRLACKGIEKTRVFYTAHGFHFLKGGPLFSWLIYYPIEKILSRYTDTLITINKEDYSIAKKKFKMKHLHLVPGVGVDLEKFYPVSSDEKLAIKKQLGLETDKKYLICIGELNINKNQILLIKMMEILCKEREDIVLLLVGSGHLERQLQQLVNQLNLERYVRFLGYRNDIADLLKASDIALSSSKREGLPVNLIEAMATGLPLIVTNCRGNRDLVQNFQNGFVLERSEQKNFSRFVTSLLDKPNHYRRMYKNNLNLVSSYSISKIMSMMEKIYIVDK</sequence>
<dbReference type="InterPro" id="IPR028098">
    <property type="entry name" value="Glyco_trans_4-like_N"/>
</dbReference>
<dbReference type="Pfam" id="PF00534">
    <property type="entry name" value="Glycos_transf_1"/>
    <property type="match status" value="1"/>
</dbReference>
<dbReference type="EMBL" id="KM972256">
    <property type="protein sequence ID" value="AKE79892.1"/>
    <property type="molecule type" value="Genomic_DNA"/>
</dbReference>
<dbReference type="PANTHER" id="PTHR45947">
    <property type="entry name" value="SULFOQUINOVOSYL TRANSFERASE SQD2"/>
    <property type="match status" value="1"/>
</dbReference>
<keyword evidence="3" id="KW-0808">Transferase</keyword>
<dbReference type="EMBL" id="KM972262">
    <property type="protein sequence ID" value="AKE80018.1"/>
    <property type="molecule type" value="Genomic_DNA"/>
</dbReference>
<dbReference type="EMBL" id="KM972291">
    <property type="protein sequence ID" value="AKE80661.1"/>
    <property type="molecule type" value="Genomic_DNA"/>
</dbReference>
<accession>A0A0F6S290</accession>
<dbReference type="EMBL" id="RRZO01000044">
    <property type="protein sequence ID" value="RRN49622.1"/>
    <property type="molecule type" value="Genomic_DNA"/>
</dbReference>
<evidence type="ECO:0000313" key="10">
    <source>
        <dbReference type="EMBL" id="AKE80400.1"/>
    </source>
</evidence>
<dbReference type="CDD" id="cd03808">
    <property type="entry name" value="GT4_CapM-like"/>
    <property type="match status" value="1"/>
</dbReference>
<evidence type="ECO:0000313" key="8">
    <source>
        <dbReference type="EMBL" id="AKE79908.1"/>
    </source>
</evidence>
<dbReference type="EMBL" id="KM972280">
    <property type="protein sequence ID" value="AKE80416.1"/>
    <property type="molecule type" value="Genomic_DNA"/>
</dbReference>
<evidence type="ECO:0000313" key="9">
    <source>
        <dbReference type="EMBL" id="AKE80018.1"/>
    </source>
</evidence>
<evidence type="ECO:0000313" key="7">
    <source>
        <dbReference type="EMBL" id="AKE79892.1"/>
    </source>
</evidence>
<reference evidence="3" key="1">
    <citation type="journal article" date="2015" name="Appl. Environ. Microbiol.">
        <title>Eight Novel Capsular Polysaccharide Synthesis Gene Loci Identified in Nontypeable Streptococcus suis Isolates.</title>
        <authorList>
            <person name="Zheng H."/>
            <person name="Ji S."/>
            <person name="Liu Z."/>
            <person name="Lan R."/>
            <person name="Huang Y."/>
            <person name="Bai X."/>
            <person name="Gottschalk M."/>
            <person name="Xu J."/>
        </authorList>
    </citation>
    <scope>NUCLEOTIDE SEQUENCE</scope>
    <source>
        <strain evidence="3">YS113_seq</strain>
        <strain evidence="4">YS147_seq</strain>
        <strain evidence="5">YS150_seq</strain>
        <strain evidence="6">YS166_seq</strain>
        <strain evidence="7">YS170_seq</strain>
        <strain evidence="8">YS171_seq</strain>
        <strain evidence="9">YS27_seq</strain>
        <strain evidence="10">YS74_seq</strain>
        <strain evidence="11">YS75_seq</strain>
        <strain evidence="12">YS91_seq</strain>
        <strain evidence="13">YS92_seq</strain>
        <strain evidence="14">YS93_seq</strain>
    </source>
</reference>
<evidence type="ECO:0000313" key="3">
    <source>
        <dbReference type="EMBL" id="AKE79322.1"/>
    </source>
</evidence>
<dbReference type="Gene3D" id="3.40.50.2000">
    <property type="entry name" value="Glycogen Phosphorylase B"/>
    <property type="match status" value="2"/>
</dbReference>
<dbReference type="GO" id="GO:0016757">
    <property type="term" value="F:glycosyltransferase activity"/>
    <property type="evidence" value="ECO:0007669"/>
    <property type="project" value="InterPro"/>
</dbReference>
<evidence type="ECO:0000313" key="4">
    <source>
        <dbReference type="EMBL" id="AKE79684.1"/>
    </source>
</evidence>
<name>A0A0F6S290_STRSU</name>
<dbReference type="InterPro" id="IPR001296">
    <property type="entry name" value="Glyco_trans_1"/>
</dbReference>
<dbReference type="EMBL" id="KM972231">
    <property type="protein sequence ID" value="AKE79322.1"/>
    <property type="molecule type" value="Genomic_DNA"/>
</dbReference>
<organism evidence="3">
    <name type="scientific">Streptococcus suis</name>
    <dbReference type="NCBI Taxonomy" id="1307"/>
    <lineage>
        <taxon>Bacteria</taxon>
        <taxon>Bacillati</taxon>
        <taxon>Bacillota</taxon>
        <taxon>Bacilli</taxon>
        <taxon>Lactobacillales</taxon>
        <taxon>Streptococcaceae</taxon>
        <taxon>Streptococcus</taxon>
    </lineage>
</organism>
<dbReference type="RefSeq" id="WP_029175975.1">
    <property type="nucleotide sequence ID" value="NZ_CP082205.1"/>
</dbReference>
<evidence type="ECO:0000313" key="15">
    <source>
        <dbReference type="EMBL" id="RRN49622.1"/>
    </source>
</evidence>
<dbReference type="InterPro" id="IPR050194">
    <property type="entry name" value="Glycosyltransferase_grp1"/>
</dbReference>
<evidence type="ECO:0000313" key="14">
    <source>
        <dbReference type="EMBL" id="AKE80693.1"/>
    </source>
</evidence>